<dbReference type="Pfam" id="PF21993">
    <property type="entry name" value="TetR_C_13_2"/>
    <property type="match status" value="1"/>
</dbReference>
<dbReference type="InterPro" id="IPR036271">
    <property type="entry name" value="Tet_transcr_reg_TetR-rel_C_sf"/>
</dbReference>
<dbReference type="PROSITE" id="PS50977">
    <property type="entry name" value="HTH_TETR_2"/>
    <property type="match status" value="1"/>
</dbReference>
<dbReference type="SUPFAM" id="SSF46689">
    <property type="entry name" value="Homeodomain-like"/>
    <property type="match status" value="1"/>
</dbReference>
<evidence type="ECO:0000256" key="4">
    <source>
        <dbReference type="PROSITE-ProRule" id="PRU00335"/>
    </source>
</evidence>
<accession>A0ABU6PUW5</accession>
<protein>
    <submittedName>
        <fullName evidence="6">TetR/AcrR family transcriptional regulator</fullName>
    </submittedName>
</protein>
<dbReference type="SUPFAM" id="SSF48498">
    <property type="entry name" value="Tetracyclin repressor-like, C-terminal domain"/>
    <property type="match status" value="1"/>
</dbReference>
<comment type="caution">
    <text evidence="6">The sequence shown here is derived from an EMBL/GenBank/DDBJ whole genome shotgun (WGS) entry which is preliminary data.</text>
</comment>
<reference evidence="6 7" key="1">
    <citation type="submission" date="2023-03" db="EMBL/GenBank/DDBJ databases">
        <title>Bacillus Genome Sequencing.</title>
        <authorList>
            <person name="Dunlap C."/>
        </authorList>
    </citation>
    <scope>NUCLEOTIDE SEQUENCE [LARGE SCALE GENOMIC DNA]</scope>
    <source>
        <strain evidence="6 7">NRS-52</strain>
    </source>
</reference>
<gene>
    <name evidence="6" type="ORF">P9847_15270</name>
</gene>
<evidence type="ECO:0000256" key="3">
    <source>
        <dbReference type="ARBA" id="ARBA00023163"/>
    </source>
</evidence>
<dbReference type="InterPro" id="IPR054156">
    <property type="entry name" value="YxaF_TetR_C"/>
</dbReference>
<dbReference type="RefSeq" id="WP_328279105.1">
    <property type="nucleotide sequence ID" value="NZ_JARTLD010000036.1"/>
</dbReference>
<evidence type="ECO:0000259" key="5">
    <source>
        <dbReference type="PROSITE" id="PS50977"/>
    </source>
</evidence>
<keyword evidence="1" id="KW-0805">Transcription regulation</keyword>
<name>A0ABU6PUW5_9BACL</name>
<keyword evidence="2 4" id="KW-0238">DNA-binding</keyword>
<keyword evidence="7" id="KW-1185">Reference proteome</keyword>
<feature type="domain" description="HTH tetR-type" evidence="5">
    <location>
        <begin position="5"/>
        <end position="65"/>
    </location>
</feature>
<dbReference type="PANTHER" id="PTHR47506">
    <property type="entry name" value="TRANSCRIPTIONAL REGULATORY PROTEIN"/>
    <property type="match status" value="1"/>
</dbReference>
<dbReference type="Gene3D" id="1.10.357.10">
    <property type="entry name" value="Tetracycline Repressor, domain 2"/>
    <property type="match status" value="1"/>
</dbReference>
<dbReference type="Proteomes" id="UP001343257">
    <property type="component" value="Unassembled WGS sequence"/>
</dbReference>
<proteinExistence type="predicted"/>
<dbReference type="InterPro" id="IPR001647">
    <property type="entry name" value="HTH_TetR"/>
</dbReference>
<feature type="DNA-binding region" description="H-T-H motif" evidence="4">
    <location>
        <begin position="28"/>
        <end position="47"/>
    </location>
</feature>
<evidence type="ECO:0000256" key="1">
    <source>
        <dbReference type="ARBA" id="ARBA00023015"/>
    </source>
</evidence>
<dbReference type="EMBL" id="JARTLD010000036">
    <property type="protein sequence ID" value="MED5018668.1"/>
    <property type="molecule type" value="Genomic_DNA"/>
</dbReference>
<sequence>MAGKPNSRETVLDTASKLFFKQGYHGTGLNQIIKESCCPKGSLYYYFPEGKEELALQCIDRSKRIVADKWKDVFESVPDPVRAVQCFIENMAEDAQATDFEGFIPFSFWMAVETSAISDSLREACQSVLAEWQHIISGRLLKEGLQEQQATETAEVLLSMLEGALILAQTNRDTRHILLISKYAGLLLNEVLGRSQT</sequence>
<evidence type="ECO:0000313" key="7">
    <source>
        <dbReference type="Proteomes" id="UP001343257"/>
    </source>
</evidence>
<evidence type="ECO:0000313" key="6">
    <source>
        <dbReference type="EMBL" id="MED5018668.1"/>
    </source>
</evidence>
<dbReference type="Pfam" id="PF00440">
    <property type="entry name" value="TetR_N"/>
    <property type="match status" value="1"/>
</dbReference>
<keyword evidence="3" id="KW-0804">Transcription</keyword>
<evidence type="ECO:0000256" key="2">
    <source>
        <dbReference type="ARBA" id="ARBA00023125"/>
    </source>
</evidence>
<dbReference type="PANTHER" id="PTHR47506:SF3">
    <property type="entry name" value="HTH-TYPE TRANSCRIPTIONAL REGULATOR LMRA"/>
    <property type="match status" value="1"/>
</dbReference>
<organism evidence="6 7">
    <name type="scientific">Paenibacillus chibensis</name>
    <dbReference type="NCBI Taxonomy" id="59846"/>
    <lineage>
        <taxon>Bacteria</taxon>
        <taxon>Bacillati</taxon>
        <taxon>Bacillota</taxon>
        <taxon>Bacilli</taxon>
        <taxon>Bacillales</taxon>
        <taxon>Paenibacillaceae</taxon>
        <taxon>Paenibacillus</taxon>
    </lineage>
</organism>
<dbReference type="InterPro" id="IPR009057">
    <property type="entry name" value="Homeodomain-like_sf"/>
</dbReference>